<organism evidence="3 4">
    <name type="scientific">Alsobacter ponti</name>
    <dbReference type="NCBI Taxonomy" id="2962936"/>
    <lineage>
        <taxon>Bacteria</taxon>
        <taxon>Pseudomonadati</taxon>
        <taxon>Pseudomonadota</taxon>
        <taxon>Alphaproteobacteria</taxon>
        <taxon>Hyphomicrobiales</taxon>
        <taxon>Alsobacteraceae</taxon>
        <taxon>Alsobacter</taxon>
    </lineage>
</organism>
<keyword evidence="4" id="KW-1185">Reference proteome</keyword>
<dbReference type="Gene3D" id="1.20.144.10">
    <property type="entry name" value="Phosphatidic acid phosphatase type 2/haloperoxidase"/>
    <property type="match status" value="1"/>
</dbReference>
<gene>
    <name evidence="3" type="ORF">NK718_19460</name>
</gene>
<dbReference type="RefSeq" id="WP_254745734.1">
    <property type="nucleotide sequence ID" value="NZ_JANCLU010000025.1"/>
</dbReference>
<proteinExistence type="predicted"/>
<evidence type="ECO:0000313" key="3">
    <source>
        <dbReference type="EMBL" id="MCP8940709.1"/>
    </source>
</evidence>
<evidence type="ECO:0000259" key="2">
    <source>
        <dbReference type="SMART" id="SM00014"/>
    </source>
</evidence>
<accession>A0ABT1LGT0</accession>
<keyword evidence="1" id="KW-0472">Membrane</keyword>
<dbReference type="PANTHER" id="PTHR14969:SF13">
    <property type="entry name" value="AT30094P"/>
    <property type="match status" value="1"/>
</dbReference>
<feature type="transmembrane region" description="Helical" evidence="1">
    <location>
        <begin position="55"/>
        <end position="78"/>
    </location>
</feature>
<evidence type="ECO:0000256" key="1">
    <source>
        <dbReference type="SAM" id="Phobius"/>
    </source>
</evidence>
<keyword evidence="1" id="KW-0812">Transmembrane</keyword>
<sequence length="208" mass="22342">MLAVNDHLFLLINASERAWPITVLIAEVLATGLVFAAALLLVVLWVWGAPARRSALAATGVAAALALVSNQIVGLLWYEPRPFMVGLGRTLLDHAPENSFPSDHTTFMLTVGFALIATRAAPGWGKFISGLGVLVAWSRIFLGVHFPVDMLASALVASLFGGLSVLIVEPVRRWIMPLAEPVYEGTLRALRLSPRVFPRRAGDGDNAP</sequence>
<dbReference type="SUPFAM" id="SSF48317">
    <property type="entry name" value="Acid phosphatase/Vanadium-dependent haloperoxidase"/>
    <property type="match status" value="1"/>
</dbReference>
<dbReference type="CDD" id="cd03385">
    <property type="entry name" value="PAP2_BcrC_like"/>
    <property type="match status" value="1"/>
</dbReference>
<dbReference type="InterPro" id="IPR000326">
    <property type="entry name" value="PAP2/HPO"/>
</dbReference>
<protein>
    <submittedName>
        <fullName evidence="3">Undecaprenyl-diphosphatase</fullName>
    </submittedName>
</protein>
<keyword evidence="1" id="KW-1133">Transmembrane helix</keyword>
<dbReference type="EMBL" id="JANCLU010000025">
    <property type="protein sequence ID" value="MCP8940709.1"/>
    <property type="molecule type" value="Genomic_DNA"/>
</dbReference>
<feature type="transmembrane region" description="Helical" evidence="1">
    <location>
        <begin position="20"/>
        <end position="48"/>
    </location>
</feature>
<evidence type="ECO:0000313" key="4">
    <source>
        <dbReference type="Proteomes" id="UP001205890"/>
    </source>
</evidence>
<dbReference type="Pfam" id="PF01569">
    <property type="entry name" value="PAP2"/>
    <property type="match status" value="1"/>
</dbReference>
<dbReference type="SMART" id="SM00014">
    <property type="entry name" value="acidPPc"/>
    <property type="match status" value="1"/>
</dbReference>
<feature type="domain" description="Phosphatidic acid phosphatase type 2/haloperoxidase" evidence="2">
    <location>
        <begin position="51"/>
        <end position="165"/>
    </location>
</feature>
<feature type="transmembrane region" description="Helical" evidence="1">
    <location>
        <begin position="150"/>
        <end position="168"/>
    </location>
</feature>
<comment type="caution">
    <text evidence="3">The sequence shown here is derived from an EMBL/GenBank/DDBJ whole genome shotgun (WGS) entry which is preliminary data.</text>
</comment>
<dbReference type="Proteomes" id="UP001205890">
    <property type="component" value="Unassembled WGS sequence"/>
</dbReference>
<dbReference type="InterPro" id="IPR033879">
    <property type="entry name" value="UPP_Pase"/>
</dbReference>
<dbReference type="InterPro" id="IPR036938">
    <property type="entry name" value="PAP2/HPO_sf"/>
</dbReference>
<reference evidence="3 4" key="1">
    <citation type="submission" date="2022-07" db="EMBL/GenBank/DDBJ databases">
        <authorList>
            <person name="Li W.-J."/>
            <person name="Deng Q.-Q."/>
        </authorList>
    </citation>
    <scope>NUCLEOTIDE SEQUENCE [LARGE SCALE GENOMIC DNA]</scope>
    <source>
        <strain evidence="3 4">SYSU M60028</strain>
    </source>
</reference>
<dbReference type="PANTHER" id="PTHR14969">
    <property type="entry name" value="SPHINGOSINE-1-PHOSPHATE PHOSPHOHYDROLASE"/>
    <property type="match status" value="1"/>
</dbReference>
<name>A0ABT1LGT0_9HYPH</name>